<evidence type="ECO:0000256" key="5">
    <source>
        <dbReference type="PIRSR" id="PIRSR627179-50"/>
    </source>
</evidence>
<proteinExistence type="inferred from homology"/>
<evidence type="ECO:0000256" key="1">
    <source>
        <dbReference type="ARBA" id="ARBA00004173"/>
    </source>
</evidence>
<comment type="subcellular location">
    <subcellularLocation>
        <location evidence="1">Mitochondrion</location>
    </subcellularLocation>
</comment>
<dbReference type="Proteomes" id="UP001107558">
    <property type="component" value="Chromosome 3"/>
</dbReference>
<feature type="disulfide bond" evidence="5">
    <location>
        <begin position="19"/>
        <end position="30"/>
    </location>
</feature>
<dbReference type="Gene3D" id="1.10.287.1130">
    <property type="entry name" value="CytochromE C oxidase copper chaperone"/>
    <property type="match status" value="1"/>
</dbReference>
<gene>
    <name evidence="6" type="ORF">PVAND_002353</name>
</gene>
<dbReference type="PROSITE" id="PS51808">
    <property type="entry name" value="CHCH"/>
    <property type="match status" value="1"/>
</dbReference>
<evidence type="ECO:0000256" key="3">
    <source>
        <dbReference type="ARBA" id="ARBA00023128"/>
    </source>
</evidence>
<evidence type="ECO:0008006" key="8">
    <source>
        <dbReference type="Google" id="ProtNLM"/>
    </source>
</evidence>
<dbReference type="AlphaFoldDB" id="A0A9J6BQQ3"/>
<evidence type="ECO:0000256" key="2">
    <source>
        <dbReference type="ARBA" id="ARBA00009858"/>
    </source>
</evidence>
<dbReference type="EMBL" id="JADBJN010000003">
    <property type="protein sequence ID" value="KAG5672209.1"/>
    <property type="molecule type" value="Genomic_DNA"/>
</dbReference>
<keyword evidence="4 5" id="KW-1015">Disulfide bond</keyword>
<dbReference type="Pfam" id="PF08991">
    <property type="entry name" value="CMC4"/>
    <property type="match status" value="1"/>
</dbReference>
<comment type="caution">
    <text evidence="6">The sequence shown here is derived from an EMBL/GenBank/DDBJ whole genome shotgun (WGS) entry which is preliminary data.</text>
</comment>
<evidence type="ECO:0000256" key="4">
    <source>
        <dbReference type="ARBA" id="ARBA00023157"/>
    </source>
</evidence>
<keyword evidence="3" id="KW-0496">Mitochondrion</keyword>
<accession>A0A9J6BQQ3</accession>
<sequence length="77" mass="8940">MPKKSFDPCKANACKIQTCLKENKYQEDNCLEVLEQMRQCCIKFKSESLCCEGIDITKTYNISSKSKSLESEKKKYE</sequence>
<comment type="similarity">
    <text evidence="2">Belongs to the CMC4 family.</text>
</comment>
<organism evidence="6 7">
    <name type="scientific">Polypedilum vanderplanki</name>
    <name type="common">Sleeping chironomid midge</name>
    <dbReference type="NCBI Taxonomy" id="319348"/>
    <lineage>
        <taxon>Eukaryota</taxon>
        <taxon>Metazoa</taxon>
        <taxon>Ecdysozoa</taxon>
        <taxon>Arthropoda</taxon>
        <taxon>Hexapoda</taxon>
        <taxon>Insecta</taxon>
        <taxon>Pterygota</taxon>
        <taxon>Neoptera</taxon>
        <taxon>Endopterygota</taxon>
        <taxon>Diptera</taxon>
        <taxon>Nematocera</taxon>
        <taxon>Chironomoidea</taxon>
        <taxon>Chironomidae</taxon>
        <taxon>Chironominae</taxon>
        <taxon>Polypedilum</taxon>
        <taxon>Polypedilum</taxon>
    </lineage>
</organism>
<dbReference type="OrthoDB" id="13601at2759"/>
<dbReference type="GO" id="GO:0005758">
    <property type="term" value="C:mitochondrial intermembrane space"/>
    <property type="evidence" value="ECO:0007669"/>
    <property type="project" value="TreeGrafter"/>
</dbReference>
<feature type="disulfide bond" evidence="5">
    <location>
        <begin position="9"/>
        <end position="40"/>
    </location>
</feature>
<protein>
    <recommendedName>
        <fullName evidence="8">Cx9C motif-containing protein 4</fullName>
    </recommendedName>
</protein>
<dbReference type="PANTHER" id="PTHR15590:SF0">
    <property type="entry name" value="CX9C MOTIF-CONTAINING PROTEIN 4"/>
    <property type="match status" value="1"/>
</dbReference>
<evidence type="ECO:0000313" key="6">
    <source>
        <dbReference type="EMBL" id="KAG5672209.1"/>
    </source>
</evidence>
<reference evidence="6" key="1">
    <citation type="submission" date="2021-03" db="EMBL/GenBank/DDBJ databases">
        <title>Chromosome level genome of the anhydrobiotic midge Polypedilum vanderplanki.</title>
        <authorList>
            <person name="Yoshida Y."/>
            <person name="Kikawada T."/>
            <person name="Gusev O."/>
        </authorList>
    </citation>
    <scope>NUCLEOTIDE SEQUENCE</scope>
    <source>
        <strain evidence="6">NIAS01</strain>
        <tissue evidence="6">Whole body or cell culture</tissue>
    </source>
</reference>
<dbReference type="InterPro" id="IPR027179">
    <property type="entry name" value="CMC4"/>
</dbReference>
<name>A0A9J6BQQ3_POLVA</name>
<feature type="disulfide bond" evidence="5">
    <location>
        <begin position="41"/>
        <end position="51"/>
    </location>
</feature>
<dbReference type="PANTHER" id="PTHR15590">
    <property type="entry name" value="CX9C MOTIF-CONTAINING PROTEIN 4"/>
    <property type="match status" value="1"/>
</dbReference>
<dbReference type="SUPFAM" id="SSF47072">
    <property type="entry name" value="Cysteine alpha-hairpin motif"/>
    <property type="match status" value="1"/>
</dbReference>
<keyword evidence="7" id="KW-1185">Reference proteome</keyword>
<dbReference type="InterPro" id="IPR009069">
    <property type="entry name" value="Cys_alpha_HP_mot_SF"/>
</dbReference>
<evidence type="ECO:0000313" key="7">
    <source>
        <dbReference type="Proteomes" id="UP001107558"/>
    </source>
</evidence>